<dbReference type="PROSITE" id="PS50928">
    <property type="entry name" value="ABC_TM1"/>
    <property type="match status" value="1"/>
</dbReference>
<dbReference type="PANTHER" id="PTHR30614:SF10">
    <property type="entry name" value="ARGININE ABC TRANSPORTER PERMEASE PROTEIN ARTM"/>
    <property type="match status" value="1"/>
</dbReference>
<feature type="transmembrane region" description="Helical" evidence="9">
    <location>
        <begin position="57"/>
        <end position="78"/>
    </location>
</feature>
<evidence type="ECO:0000256" key="4">
    <source>
        <dbReference type="ARBA" id="ARBA00022475"/>
    </source>
</evidence>
<evidence type="ECO:0000259" key="10">
    <source>
        <dbReference type="PROSITE" id="PS50928"/>
    </source>
</evidence>
<reference evidence="11 12" key="1">
    <citation type="journal article" date="2014" name="Genome Announc.">
        <title>Draft Genome Sequence of the Haloacid-Degrading Burkholderia caribensis Strain MBA4.</title>
        <authorList>
            <person name="Pan Y."/>
            <person name="Kong K.F."/>
            <person name="Tsang J.S."/>
        </authorList>
    </citation>
    <scope>NUCLEOTIDE SEQUENCE [LARGE SCALE GENOMIC DNA]</scope>
    <source>
        <strain evidence="11 12">MBA4</strain>
    </source>
</reference>
<evidence type="ECO:0000256" key="8">
    <source>
        <dbReference type="ARBA" id="ARBA00023136"/>
    </source>
</evidence>
<evidence type="ECO:0000313" key="11">
    <source>
        <dbReference type="EMBL" id="ALL69219.1"/>
    </source>
</evidence>
<dbReference type="Gene3D" id="1.10.3720.10">
    <property type="entry name" value="MetI-like"/>
    <property type="match status" value="1"/>
</dbReference>
<organism evidence="11 12">
    <name type="scientific">Paraburkholderia caribensis MBA4</name>
    <dbReference type="NCBI Taxonomy" id="1323664"/>
    <lineage>
        <taxon>Bacteria</taxon>
        <taxon>Pseudomonadati</taxon>
        <taxon>Pseudomonadota</taxon>
        <taxon>Betaproteobacteria</taxon>
        <taxon>Burkholderiales</taxon>
        <taxon>Burkholderiaceae</taxon>
        <taxon>Paraburkholderia</taxon>
    </lineage>
</organism>
<dbReference type="InterPro" id="IPR010065">
    <property type="entry name" value="AA_ABC_transptr_permease_3TM"/>
</dbReference>
<dbReference type="InterPro" id="IPR043429">
    <property type="entry name" value="ArtM/GltK/GlnP/TcyL/YhdX-like"/>
</dbReference>
<evidence type="ECO:0000256" key="3">
    <source>
        <dbReference type="ARBA" id="ARBA00022448"/>
    </source>
</evidence>
<accession>A0A0P0RKJ4</accession>
<dbReference type="CDD" id="cd06261">
    <property type="entry name" value="TM_PBP2"/>
    <property type="match status" value="1"/>
</dbReference>
<evidence type="ECO:0000256" key="7">
    <source>
        <dbReference type="ARBA" id="ARBA00022989"/>
    </source>
</evidence>
<evidence type="ECO:0000256" key="1">
    <source>
        <dbReference type="ARBA" id="ARBA00004429"/>
    </source>
</evidence>
<keyword evidence="4" id="KW-1003">Cell membrane</keyword>
<feature type="transmembrane region" description="Helical" evidence="9">
    <location>
        <begin position="196"/>
        <end position="219"/>
    </location>
</feature>
<dbReference type="AlphaFoldDB" id="A0A0P0RKJ4"/>
<gene>
    <name evidence="11" type="ORF">K788_0007596</name>
</gene>
<dbReference type="GO" id="GO:0022857">
    <property type="term" value="F:transmembrane transporter activity"/>
    <property type="evidence" value="ECO:0007669"/>
    <property type="project" value="InterPro"/>
</dbReference>
<dbReference type="KEGG" id="bcai:K788_0007596"/>
<evidence type="ECO:0000256" key="2">
    <source>
        <dbReference type="ARBA" id="ARBA00010072"/>
    </source>
</evidence>
<keyword evidence="8 9" id="KW-0472">Membrane</keyword>
<dbReference type="PANTHER" id="PTHR30614">
    <property type="entry name" value="MEMBRANE COMPONENT OF AMINO ACID ABC TRANSPORTER"/>
    <property type="match status" value="1"/>
</dbReference>
<dbReference type="Pfam" id="PF00528">
    <property type="entry name" value="BPD_transp_1"/>
    <property type="match status" value="1"/>
</dbReference>
<comment type="similarity">
    <text evidence="2">Belongs to the binding-protein-dependent transport system permease family. HisMQ subfamily.</text>
</comment>
<feature type="domain" description="ABC transmembrane type-1" evidence="10">
    <location>
        <begin position="19"/>
        <end position="216"/>
    </location>
</feature>
<keyword evidence="3 9" id="KW-0813">Transport</keyword>
<dbReference type="InterPro" id="IPR035906">
    <property type="entry name" value="MetI-like_sf"/>
</dbReference>
<dbReference type="NCBIfam" id="TIGR01726">
    <property type="entry name" value="HEQRo_perm_3TM"/>
    <property type="match status" value="1"/>
</dbReference>
<dbReference type="GO" id="GO:0043190">
    <property type="term" value="C:ATP-binding cassette (ABC) transporter complex"/>
    <property type="evidence" value="ECO:0007669"/>
    <property type="project" value="InterPro"/>
</dbReference>
<dbReference type="GO" id="GO:0006865">
    <property type="term" value="P:amino acid transport"/>
    <property type="evidence" value="ECO:0007669"/>
    <property type="project" value="TreeGrafter"/>
</dbReference>
<protein>
    <submittedName>
        <fullName evidence="11">Amino acid ABC transporter membrane protein 2, PAAT family</fullName>
    </submittedName>
</protein>
<keyword evidence="7 9" id="KW-1133">Transmembrane helix</keyword>
<feature type="transmembrane region" description="Helical" evidence="9">
    <location>
        <begin position="23"/>
        <end position="45"/>
    </location>
</feature>
<comment type="subcellular location">
    <subcellularLocation>
        <location evidence="1">Cell inner membrane</location>
        <topology evidence="1">Multi-pass membrane protein</topology>
    </subcellularLocation>
    <subcellularLocation>
        <location evidence="9">Cell membrane</location>
        <topology evidence="9">Multi-pass membrane protein</topology>
    </subcellularLocation>
</comment>
<sequence>MSFDFDFLLDTLRQLLGAVPTTLGLFFASLVLGGLLSLVIVTMRVSPQWLPNRFARAYILVFRGSPLLIQMFLVYYGLGQFGVIRESFMWPVLREPYVCAVLSLALCTAGYTAEIIRGGLMAVPVGQIEAGYSIGLSGFSLLRRIIGPIALRQCLPAYSTEAVLLVKSTALASLVTVWEVTGVAQQIIQQTYRTTEVFICAALIYLFLNFVVVRLLGLLERRLSRHLRAAPVNAAPRAIPPATEARRAAP</sequence>
<dbReference type="Proteomes" id="UP000019146">
    <property type="component" value="Chromosome 2"/>
</dbReference>
<evidence type="ECO:0000256" key="5">
    <source>
        <dbReference type="ARBA" id="ARBA00022519"/>
    </source>
</evidence>
<dbReference type="GeneID" id="69972814"/>
<evidence type="ECO:0000256" key="6">
    <source>
        <dbReference type="ARBA" id="ARBA00022692"/>
    </source>
</evidence>
<evidence type="ECO:0000313" key="12">
    <source>
        <dbReference type="Proteomes" id="UP000019146"/>
    </source>
</evidence>
<keyword evidence="6 9" id="KW-0812">Transmembrane</keyword>
<dbReference type="RefSeq" id="WP_035996622.1">
    <property type="nucleotide sequence ID" value="NZ_CP012747.1"/>
</dbReference>
<evidence type="ECO:0000256" key="9">
    <source>
        <dbReference type="RuleBase" id="RU363032"/>
    </source>
</evidence>
<dbReference type="SUPFAM" id="SSF161098">
    <property type="entry name" value="MetI-like"/>
    <property type="match status" value="1"/>
</dbReference>
<keyword evidence="5" id="KW-0997">Cell inner membrane</keyword>
<proteinExistence type="inferred from homology"/>
<dbReference type="InterPro" id="IPR000515">
    <property type="entry name" value="MetI-like"/>
</dbReference>
<dbReference type="EMBL" id="CP012747">
    <property type="protein sequence ID" value="ALL69219.1"/>
    <property type="molecule type" value="Genomic_DNA"/>
</dbReference>
<name>A0A0P0RKJ4_9BURK</name>